<evidence type="ECO:0000313" key="3">
    <source>
        <dbReference type="EMBL" id="HJB74735.1"/>
    </source>
</evidence>
<accession>A0A9D2MIH7</accession>
<organism evidence="3 4">
    <name type="scientific">Candidatus Eubacterium faecale</name>
    <dbReference type="NCBI Taxonomy" id="2838568"/>
    <lineage>
        <taxon>Bacteria</taxon>
        <taxon>Bacillati</taxon>
        <taxon>Bacillota</taxon>
        <taxon>Clostridia</taxon>
        <taxon>Eubacteriales</taxon>
        <taxon>Eubacteriaceae</taxon>
        <taxon>Eubacterium</taxon>
    </lineage>
</organism>
<dbReference type="Proteomes" id="UP000823877">
    <property type="component" value="Unassembled WGS sequence"/>
</dbReference>
<keyword evidence="1" id="KW-1133">Transmembrane helix</keyword>
<gene>
    <name evidence="3" type="ORF">IAA37_03570</name>
</gene>
<reference evidence="3" key="1">
    <citation type="journal article" date="2021" name="PeerJ">
        <title>Extensive microbial diversity within the chicken gut microbiome revealed by metagenomics and culture.</title>
        <authorList>
            <person name="Gilroy R."/>
            <person name="Ravi A."/>
            <person name="Getino M."/>
            <person name="Pursley I."/>
            <person name="Horton D.L."/>
            <person name="Alikhan N.F."/>
            <person name="Baker D."/>
            <person name="Gharbi K."/>
            <person name="Hall N."/>
            <person name="Watson M."/>
            <person name="Adriaenssens E.M."/>
            <person name="Foster-Nyarko E."/>
            <person name="Jarju S."/>
            <person name="Secka A."/>
            <person name="Antonio M."/>
            <person name="Oren A."/>
            <person name="Chaudhuri R.R."/>
            <person name="La Ragione R."/>
            <person name="Hildebrand F."/>
            <person name="Pallen M.J."/>
        </authorList>
    </citation>
    <scope>NUCLEOTIDE SEQUENCE</scope>
    <source>
        <strain evidence="3">CHK188-16595</strain>
    </source>
</reference>
<dbReference type="EMBL" id="DWXN01000008">
    <property type="protein sequence ID" value="HJB74735.1"/>
    <property type="molecule type" value="Genomic_DNA"/>
</dbReference>
<feature type="transmembrane region" description="Helical" evidence="1">
    <location>
        <begin position="102"/>
        <end position="124"/>
    </location>
</feature>
<comment type="caution">
    <text evidence="3">The sequence shown here is derived from an EMBL/GenBank/DDBJ whole genome shotgun (WGS) entry which is preliminary data.</text>
</comment>
<evidence type="ECO:0000256" key="1">
    <source>
        <dbReference type="SAM" id="Phobius"/>
    </source>
</evidence>
<dbReference type="PANTHER" id="PTHR36834">
    <property type="entry name" value="MEMBRANE PROTEIN-RELATED"/>
    <property type="match status" value="1"/>
</dbReference>
<protein>
    <submittedName>
        <fullName evidence="3">VanZ family protein</fullName>
    </submittedName>
</protein>
<feature type="transmembrane region" description="Helical" evidence="1">
    <location>
        <begin position="71"/>
        <end position="90"/>
    </location>
</feature>
<feature type="transmembrane region" description="Helical" evidence="1">
    <location>
        <begin position="6"/>
        <end position="27"/>
    </location>
</feature>
<evidence type="ECO:0000313" key="4">
    <source>
        <dbReference type="Proteomes" id="UP000823877"/>
    </source>
</evidence>
<evidence type="ECO:0000259" key="2">
    <source>
        <dbReference type="Pfam" id="PF04892"/>
    </source>
</evidence>
<dbReference type="AlphaFoldDB" id="A0A9D2MIH7"/>
<proteinExistence type="predicted"/>
<feature type="domain" description="VanZ-like" evidence="2">
    <location>
        <begin position="13"/>
        <end position="146"/>
    </location>
</feature>
<feature type="transmembrane region" description="Helical" evidence="1">
    <location>
        <begin position="130"/>
        <end position="151"/>
    </location>
</feature>
<dbReference type="InterPro" id="IPR053150">
    <property type="entry name" value="Teicoplanin_resist-assoc"/>
</dbReference>
<keyword evidence="1" id="KW-0472">Membrane</keyword>
<dbReference type="PANTHER" id="PTHR36834:SF1">
    <property type="entry name" value="INTEGRAL MEMBRANE PROTEIN"/>
    <property type="match status" value="1"/>
</dbReference>
<dbReference type="Pfam" id="PF04892">
    <property type="entry name" value="VanZ"/>
    <property type="match status" value="1"/>
</dbReference>
<sequence>MQKTLKRLTGAAFLLYLLILAYILFFRGRGNVYMRQMPLAEYMTYAVNLVPFETIRGFWNAFQNDRIQTDIAMLNIFGNIALFIPFGFFLPAARRLRALWKCLAVSFFAILSAEGAQLLFRVGSFDIDDIILNLLGVLIGYAAFKAVFPIYKSMKKA</sequence>
<name>A0A9D2MIH7_9FIRM</name>
<keyword evidence="1" id="KW-0812">Transmembrane</keyword>
<reference evidence="3" key="2">
    <citation type="submission" date="2021-04" db="EMBL/GenBank/DDBJ databases">
        <authorList>
            <person name="Gilroy R."/>
        </authorList>
    </citation>
    <scope>NUCLEOTIDE SEQUENCE</scope>
    <source>
        <strain evidence="3">CHK188-16595</strain>
    </source>
</reference>
<dbReference type="InterPro" id="IPR006976">
    <property type="entry name" value="VanZ-like"/>
</dbReference>